<evidence type="ECO:0000313" key="6">
    <source>
        <dbReference type="EMBL" id="MDT0552658.1"/>
    </source>
</evidence>
<organism evidence="6 7">
    <name type="scientific">Urechidicola vernalis</name>
    <dbReference type="NCBI Taxonomy" id="3075600"/>
    <lineage>
        <taxon>Bacteria</taxon>
        <taxon>Pseudomonadati</taxon>
        <taxon>Bacteroidota</taxon>
        <taxon>Flavobacteriia</taxon>
        <taxon>Flavobacteriales</taxon>
        <taxon>Flavobacteriaceae</taxon>
        <taxon>Urechidicola</taxon>
    </lineage>
</organism>
<comment type="caution">
    <text evidence="6">The sequence shown here is derived from an EMBL/GenBank/DDBJ whole genome shotgun (WGS) entry which is preliminary data.</text>
</comment>
<protein>
    <submittedName>
        <fullName evidence="6">TlpA disulfide reductase family protein</fullName>
    </submittedName>
</protein>
<dbReference type="SUPFAM" id="SSF52833">
    <property type="entry name" value="Thioredoxin-like"/>
    <property type="match status" value="1"/>
</dbReference>
<accession>A0ABU2Y6H8</accession>
<dbReference type="InterPro" id="IPR036249">
    <property type="entry name" value="Thioredoxin-like_sf"/>
</dbReference>
<evidence type="ECO:0000256" key="3">
    <source>
        <dbReference type="ARBA" id="ARBA00023157"/>
    </source>
</evidence>
<feature type="domain" description="Thioredoxin" evidence="5">
    <location>
        <begin position="189"/>
        <end position="331"/>
    </location>
</feature>
<evidence type="ECO:0000256" key="2">
    <source>
        <dbReference type="ARBA" id="ARBA00022748"/>
    </source>
</evidence>
<reference evidence="6 7" key="1">
    <citation type="submission" date="2023-09" db="EMBL/GenBank/DDBJ databases">
        <authorList>
            <person name="Rey-Velasco X."/>
        </authorList>
    </citation>
    <scope>NUCLEOTIDE SEQUENCE [LARGE SCALE GENOMIC DNA]</scope>
    <source>
        <strain evidence="6 7">P050</strain>
    </source>
</reference>
<proteinExistence type="predicted"/>
<gene>
    <name evidence="6" type="ORF">RM519_05315</name>
</gene>
<dbReference type="PANTHER" id="PTHR42852">
    <property type="entry name" value="THIOL:DISULFIDE INTERCHANGE PROTEIN DSBE"/>
    <property type="match status" value="1"/>
</dbReference>
<dbReference type="PANTHER" id="PTHR42852:SF6">
    <property type="entry name" value="THIOL:DISULFIDE INTERCHANGE PROTEIN DSBE"/>
    <property type="match status" value="1"/>
</dbReference>
<dbReference type="Proteomes" id="UP001252186">
    <property type="component" value="Unassembled WGS sequence"/>
</dbReference>
<comment type="subcellular location">
    <subcellularLocation>
        <location evidence="1">Cell envelope</location>
    </subcellularLocation>
</comment>
<evidence type="ECO:0000256" key="4">
    <source>
        <dbReference type="ARBA" id="ARBA00023284"/>
    </source>
</evidence>
<dbReference type="CDD" id="cd02966">
    <property type="entry name" value="TlpA_like_family"/>
    <property type="match status" value="1"/>
</dbReference>
<evidence type="ECO:0000259" key="5">
    <source>
        <dbReference type="PROSITE" id="PS51352"/>
    </source>
</evidence>
<dbReference type="InterPro" id="IPR013740">
    <property type="entry name" value="Redoxin"/>
</dbReference>
<dbReference type="InterPro" id="IPR050553">
    <property type="entry name" value="Thioredoxin_ResA/DsbE_sf"/>
</dbReference>
<keyword evidence="4" id="KW-0676">Redox-active center</keyword>
<dbReference type="Gene3D" id="3.40.30.10">
    <property type="entry name" value="Glutaredoxin"/>
    <property type="match status" value="1"/>
</dbReference>
<dbReference type="PROSITE" id="PS51352">
    <property type="entry name" value="THIOREDOXIN_2"/>
    <property type="match status" value="1"/>
</dbReference>
<dbReference type="InterPro" id="IPR013766">
    <property type="entry name" value="Thioredoxin_domain"/>
</dbReference>
<evidence type="ECO:0000256" key="1">
    <source>
        <dbReference type="ARBA" id="ARBA00004196"/>
    </source>
</evidence>
<evidence type="ECO:0000313" key="7">
    <source>
        <dbReference type="Proteomes" id="UP001252186"/>
    </source>
</evidence>
<keyword evidence="7" id="KW-1185">Reference proteome</keyword>
<name>A0ABU2Y6H8_9FLAO</name>
<dbReference type="EMBL" id="JAVRHV010000002">
    <property type="protein sequence ID" value="MDT0552658.1"/>
    <property type="molecule type" value="Genomic_DNA"/>
</dbReference>
<dbReference type="RefSeq" id="WP_311592572.1">
    <property type="nucleotide sequence ID" value="NZ_JAVRHV010000002.1"/>
</dbReference>
<keyword evidence="2" id="KW-0201">Cytochrome c-type biogenesis</keyword>
<keyword evidence="3" id="KW-1015">Disulfide bond</keyword>
<sequence length="331" mass="37611">MNKFLLIIAAFVLSVGCKNPKGFVTLSGKIENAETVNITISSKTFSKDIKLENDGSFKDTLKVETGVYTLTDGRNKTILFLTNGYDLKVNANISDFTNATFEGKGKESNNYIKNRIAFSKNELSDPNTYFSLERPEFEQRMKALKEHLSSISKNKVDTVLINQIVSEDERLFAYLEKNYEVKYVAAVKFKKGNPSPKFTNFENYNGGSTSLDDLKGKFVYIDVWATWCGPCKQQIPYLKQVEKEYEHKNIAFVSISTDRANKYDAWRKMIADKEMGGIQLYAGTDYSFSQEYQINAIPRFILIDPEGNIVDANAPRPSDPRLKELFNSLNI</sequence>
<dbReference type="Pfam" id="PF08534">
    <property type="entry name" value="Redoxin"/>
    <property type="match status" value="1"/>
</dbReference>
<dbReference type="PROSITE" id="PS51257">
    <property type="entry name" value="PROKAR_LIPOPROTEIN"/>
    <property type="match status" value="1"/>
</dbReference>